<evidence type="ECO:0000256" key="4">
    <source>
        <dbReference type="ARBA" id="ARBA00022448"/>
    </source>
</evidence>
<evidence type="ECO:0000256" key="2">
    <source>
        <dbReference type="ARBA" id="ARBA00006278"/>
    </source>
</evidence>
<dbReference type="GO" id="GO:0006826">
    <property type="term" value="P:iron ion transport"/>
    <property type="evidence" value="ECO:0007669"/>
    <property type="project" value="TreeGrafter"/>
</dbReference>
<dbReference type="SFLD" id="SFLDS00052">
    <property type="entry name" value="Ferric_Reductase_Domain"/>
    <property type="match status" value="1"/>
</dbReference>
<feature type="transmembrane region" description="Helical" evidence="15">
    <location>
        <begin position="82"/>
        <end position="103"/>
    </location>
</feature>
<feature type="compositionally biased region" description="Polar residues" evidence="14">
    <location>
        <begin position="899"/>
        <end position="912"/>
    </location>
</feature>
<dbReference type="InterPro" id="IPR013130">
    <property type="entry name" value="Fe3_Rdtase_TM_dom"/>
</dbReference>
<feature type="region of interest" description="Disordered" evidence="14">
    <location>
        <begin position="395"/>
        <end position="414"/>
    </location>
</feature>
<gene>
    <name evidence="17" type="ORF">CspeluHIS016_0603410</name>
</gene>
<dbReference type="GO" id="GO:0015677">
    <property type="term" value="P:copper ion import"/>
    <property type="evidence" value="ECO:0007669"/>
    <property type="project" value="TreeGrafter"/>
</dbReference>
<feature type="transmembrane region" description="Helical" evidence="15">
    <location>
        <begin position="288"/>
        <end position="307"/>
    </location>
</feature>
<dbReference type="InterPro" id="IPR013112">
    <property type="entry name" value="FAD-bd_8"/>
</dbReference>
<evidence type="ECO:0000256" key="12">
    <source>
        <dbReference type="ARBA" id="ARBA00023180"/>
    </source>
</evidence>
<dbReference type="SUPFAM" id="SSF52343">
    <property type="entry name" value="Ferredoxin reductase-like, C-terminal NADP-linked domain"/>
    <property type="match status" value="1"/>
</dbReference>
<feature type="region of interest" description="Disordered" evidence="14">
    <location>
        <begin position="786"/>
        <end position="938"/>
    </location>
</feature>
<evidence type="ECO:0000256" key="14">
    <source>
        <dbReference type="SAM" id="MobiDB-lite"/>
    </source>
</evidence>
<comment type="similarity">
    <text evidence="2">Belongs to the ferric reductase (FRE) family.</text>
</comment>
<accession>A0AAD3YED4</accession>
<proteinExistence type="inferred from homology"/>
<reference evidence="17" key="2">
    <citation type="submission" date="2023-06" db="EMBL/GenBank/DDBJ databases">
        <authorList>
            <person name="Kobayashi Y."/>
            <person name="Kayamori A."/>
            <person name="Aoki K."/>
            <person name="Shiwa Y."/>
            <person name="Fujita N."/>
            <person name="Sugita T."/>
            <person name="Iwasaki W."/>
            <person name="Tanaka N."/>
            <person name="Takashima M."/>
        </authorList>
    </citation>
    <scope>NUCLEOTIDE SEQUENCE</scope>
    <source>
        <strain evidence="17">HIS016</strain>
    </source>
</reference>
<comment type="caution">
    <text evidence="17">The sequence shown here is derived from an EMBL/GenBank/DDBJ whole genome shotgun (WGS) entry which is preliminary data.</text>
</comment>
<evidence type="ECO:0000256" key="1">
    <source>
        <dbReference type="ARBA" id="ARBA00004651"/>
    </source>
</evidence>
<sequence length="1073" mass="118372">MPMIQGDSTAQWATGQYVPPFKYGAVPSVPPQVTGSGSAPGAVPTGSTDPNPIIPVNVPTQTYALYYLMTHMTSWPSYRYQYLFWFVIAGISIIYAVSHHLRLSGGSLGAGYTKWGMRRISIGHAYALPSLSTLLVAVIVGAAAIVLSIVGDDYIAPAMRTFQFAKRASIVSHNLAKRVWVGGPMDSSLLVSYNIPKSGWTLGNRFGFMAFALLPLVVLLAAKAPPFAIFSWKWFTHLYADKLISFHRAAGWLIWGLTTAHVVFWTIQLFKDKDRHTQRPMWFTAFQIYRFTAGCIAYGLMTLMVVLSQRPVRKAGYEFFYHAHVALTVLTLVACCVHHPATWWWVALALVIFLGDRLARAIRYARINRGAVKAEAVRNGLYSGLHQDDMALEDFSDKQLPPTPAPHGTSGYNTPNPYEQPYGVVEGYGGAPEIIPTGTFESQSYDQPTLQPAQRNASLPVPSQPARSSSVARSVASTRTAHSHPPVIPPGYAQAQLLPSRTVRLTIRTPHPLKWEPGQSLLLTLPELSKVQAHPFTISNNDPKEIVVLVKSRKGLTRKLYNVVRERLESSMRASDKQVDHRVAPVYVRALVDGPMGSAGRVRWGDFASVLLVCGGTGVTFGLAILDHVCQMIRRGDFKSKTRRVRFLWVAREYAEIAWAASALCRARQMVPSSTQLQVDIYVTNAEPQGYSSTTYHTGAYGDSYADSDFARPRPSFATQDDVKRSDSTDSMGSLMSGDARMSLSTIRDNFDYADEEMAHAGGNIMDYTNYEDEDDINDPAEAELSRKIQKQGKWRRAKTRKAEAPQMPGTSGQYAGSSVYPPSSGQRHSRHGSSSSSIGLPPGASYYAEQSGERGGLLAEPVVGPKRRSLSAGSFEHRDRDDFLHPDPNMDPRRVSGRSFSSSNHESNQGLLTADPRDPRRHSYRSVSSSMYDRYDPYNPDRLPPAGFLEDQRDAVSVLSRTQSMVFFEDTGDEPLMGADGMRSSAGLWIDEADYAAVTILSETARAGRPKLSQVIDEELRLAEGSIIVGTCGPIKLNVVVRNLVSRNIRPGRILKGDKRGHVAVFSEDFEM</sequence>
<evidence type="ECO:0000256" key="15">
    <source>
        <dbReference type="SAM" id="Phobius"/>
    </source>
</evidence>
<evidence type="ECO:0000313" key="18">
    <source>
        <dbReference type="Proteomes" id="UP001222932"/>
    </source>
</evidence>
<keyword evidence="5" id="KW-1003">Cell membrane</keyword>
<keyword evidence="4" id="KW-0813">Transport</keyword>
<keyword evidence="9" id="KW-0560">Oxidoreductase</keyword>
<dbReference type="GO" id="GO:0005886">
    <property type="term" value="C:plasma membrane"/>
    <property type="evidence" value="ECO:0007669"/>
    <property type="project" value="UniProtKB-SubCell"/>
</dbReference>
<dbReference type="PANTHER" id="PTHR32361:SF9">
    <property type="entry name" value="FERRIC REDUCTASE TRANSMEMBRANE COMPONENT 3-RELATED"/>
    <property type="match status" value="1"/>
</dbReference>
<dbReference type="AlphaFoldDB" id="A0AAD3YED4"/>
<dbReference type="GO" id="GO:0006879">
    <property type="term" value="P:intracellular iron ion homeostasis"/>
    <property type="evidence" value="ECO:0007669"/>
    <property type="project" value="TreeGrafter"/>
</dbReference>
<feature type="transmembrane region" description="Helical" evidence="15">
    <location>
        <begin position="343"/>
        <end position="359"/>
    </location>
</feature>
<dbReference type="Pfam" id="PF01794">
    <property type="entry name" value="Ferric_reduct"/>
    <property type="match status" value="1"/>
</dbReference>
<evidence type="ECO:0000256" key="13">
    <source>
        <dbReference type="ARBA" id="ARBA00048483"/>
    </source>
</evidence>
<keyword evidence="10" id="KW-0406">Ion transport</keyword>
<dbReference type="Pfam" id="PF08030">
    <property type="entry name" value="NAD_binding_6"/>
    <property type="match status" value="1"/>
</dbReference>
<evidence type="ECO:0000256" key="7">
    <source>
        <dbReference type="ARBA" id="ARBA00022982"/>
    </source>
</evidence>
<keyword evidence="6 15" id="KW-0812">Transmembrane</keyword>
<organism evidence="17 18">
    <name type="scientific">Cutaneotrichosporon spelunceum</name>
    <dbReference type="NCBI Taxonomy" id="1672016"/>
    <lineage>
        <taxon>Eukaryota</taxon>
        <taxon>Fungi</taxon>
        <taxon>Dikarya</taxon>
        <taxon>Basidiomycota</taxon>
        <taxon>Agaricomycotina</taxon>
        <taxon>Tremellomycetes</taxon>
        <taxon>Trichosporonales</taxon>
        <taxon>Trichosporonaceae</taxon>
        <taxon>Cutaneotrichosporon</taxon>
    </lineage>
</organism>
<name>A0AAD3YED4_9TREE</name>
<keyword evidence="18" id="KW-1185">Reference proteome</keyword>
<dbReference type="EC" id="1.16.1.9" evidence="3"/>
<evidence type="ECO:0000256" key="5">
    <source>
        <dbReference type="ARBA" id="ARBA00022475"/>
    </source>
</evidence>
<dbReference type="CDD" id="cd06186">
    <property type="entry name" value="NOX_Duox_like_FAD_NADP"/>
    <property type="match status" value="1"/>
</dbReference>
<dbReference type="InterPro" id="IPR017938">
    <property type="entry name" value="Riboflavin_synthase-like_b-brl"/>
</dbReference>
<feature type="compositionally biased region" description="Basic residues" evidence="14">
    <location>
        <begin position="788"/>
        <end position="800"/>
    </location>
</feature>
<dbReference type="Pfam" id="PF08022">
    <property type="entry name" value="FAD_binding_8"/>
    <property type="match status" value="1"/>
</dbReference>
<keyword evidence="8 15" id="KW-1133">Transmembrane helix</keyword>
<keyword evidence="12" id="KW-0325">Glycoprotein</keyword>
<evidence type="ECO:0000256" key="8">
    <source>
        <dbReference type="ARBA" id="ARBA00022989"/>
    </source>
</evidence>
<keyword evidence="7" id="KW-0249">Electron transport</keyword>
<feature type="transmembrane region" description="Helical" evidence="15">
    <location>
        <begin position="124"/>
        <end position="150"/>
    </location>
</feature>
<evidence type="ECO:0000256" key="6">
    <source>
        <dbReference type="ARBA" id="ARBA00022692"/>
    </source>
</evidence>
<feature type="compositionally biased region" description="Basic and acidic residues" evidence="14">
    <location>
        <begin position="876"/>
        <end position="895"/>
    </location>
</feature>
<dbReference type="PANTHER" id="PTHR32361">
    <property type="entry name" value="FERRIC/CUPRIC REDUCTASE TRANSMEMBRANE COMPONENT"/>
    <property type="match status" value="1"/>
</dbReference>
<feature type="region of interest" description="Disordered" evidence="14">
    <location>
        <begin position="436"/>
        <end position="491"/>
    </location>
</feature>
<evidence type="ECO:0000256" key="10">
    <source>
        <dbReference type="ARBA" id="ARBA00023065"/>
    </source>
</evidence>
<dbReference type="InterPro" id="IPR039261">
    <property type="entry name" value="FNR_nucleotide-bd"/>
</dbReference>
<feature type="transmembrane region" description="Helical" evidence="15">
    <location>
        <begin position="249"/>
        <end position="268"/>
    </location>
</feature>
<evidence type="ECO:0000256" key="11">
    <source>
        <dbReference type="ARBA" id="ARBA00023136"/>
    </source>
</evidence>
<evidence type="ECO:0000259" key="16">
    <source>
        <dbReference type="PROSITE" id="PS51384"/>
    </source>
</evidence>
<feature type="compositionally biased region" description="Polar residues" evidence="14">
    <location>
        <begin position="439"/>
        <end position="457"/>
    </location>
</feature>
<keyword evidence="11 15" id="KW-0472">Membrane</keyword>
<feature type="region of interest" description="Disordered" evidence="14">
    <location>
        <begin position="32"/>
        <end position="51"/>
    </location>
</feature>
<dbReference type="Gene3D" id="3.40.50.80">
    <property type="entry name" value="Nucleotide-binding domain of ferredoxin-NADP reductase (FNR) module"/>
    <property type="match status" value="1"/>
</dbReference>
<dbReference type="EMBL" id="BTCM01000006">
    <property type="protein sequence ID" value="GMK58899.1"/>
    <property type="molecule type" value="Genomic_DNA"/>
</dbReference>
<dbReference type="InterPro" id="IPR017927">
    <property type="entry name" value="FAD-bd_FR_type"/>
</dbReference>
<reference evidence="17" key="1">
    <citation type="journal article" date="2023" name="BMC Genomics">
        <title>Chromosome-level genome assemblies of Cutaneotrichosporon spp. (Trichosporonales, Basidiomycota) reveal imbalanced evolution between nucleotide sequences and chromosome synteny.</title>
        <authorList>
            <person name="Kobayashi Y."/>
            <person name="Kayamori A."/>
            <person name="Aoki K."/>
            <person name="Shiwa Y."/>
            <person name="Matsutani M."/>
            <person name="Fujita N."/>
            <person name="Sugita T."/>
            <person name="Iwasaki W."/>
            <person name="Tanaka N."/>
            <person name="Takashima M."/>
        </authorList>
    </citation>
    <scope>NUCLEOTIDE SEQUENCE</scope>
    <source>
        <strain evidence="17">HIS016</strain>
    </source>
</reference>
<comment type="subcellular location">
    <subcellularLocation>
        <location evidence="1">Cell membrane</location>
        <topology evidence="1">Multi-pass membrane protein</topology>
    </subcellularLocation>
</comment>
<evidence type="ECO:0000313" key="17">
    <source>
        <dbReference type="EMBL" id="GMK58899.1"/>
    </source>
</evidence>
<dbReference type="InterPro" id="IPR051410">
    <property type="entry name" value="Ferric/Cupric_Reductase"/>
</dbReference>
<feature type="compositionally biased region" description="Low complexity" evidence="14">
    <location>
        <begin position="460"/>
        <end position="479"/>
    </location>
</feature>
<comment type="catalytic activity">
    <reaction evidence="13">
        <text>2 a Fe(II)-siderophore + NADP(+) + H(+) = 2 a Fe(III)-siderophore + NADPH</text>
        <dbReference type="Rhea" id="RHEA:28795"/>
        <dbReference type="Rhea" id="RHEA-COMP:11342"/>
        <dbReference type="Rhea" id="RHEA-COMP:11344"/>
        <dbReference type="ChEBI" id="CHEBI:15378"/>
        <dbReference type="ChEBI" id="CHEBI:29033"/>
        <dbReference type="ChEBI" id="CHEBI:29034"/>
        <dbReference type="ChEBI" id="CHEBI:57783"/>
        <dbReference type="ChEBI" id="CHEBI:58349"/>
        <dbReference type="EC" id="1.16.1.9"/>
    </reaction>
</comment>
<feature type="region of interest" description="Disordered" evidence="14">
    <location>
        <begin position="712"/>
        <end position="737"/>
    </location>
</feature>
<dbReference type="InterPro" id="IPR013121">
    <property type="entry name" value="Fe_red_NAD-bd_6"/>
</dbReference>
<feature type="transmembrane region" description="Helical" evidence="15">
    <location>
        <begin position="607"/>
        <end position="626"/>
    </location>
</feature>
<evidence type="ECO:0000256" key="9">
    <source>
        <dbReference type="ARBA" id="ARBA00023002"/>
    </source>
</evidence>
<dbReference type="PROSITE" id="PS51384">
    <property type="entry name" value="FAD_FR"/>
    <property type="match status" value="1"/>
</dbReference>
<protein>
    <recommendedName>
        <fullName evidence="3">ferric-chelate reductase (NADPH)</fullName>
        <ecNumber evidence="3">1.16.1.9</ecNumber>
    </recommendedName>
</protein>
<feature type="domain" description="FAD-binding FR-type" evidence="16">
    <location>
        <begin position="461"/>
        <end position="602"/>
    </location>
</feature>
<evidence type="ECO:0000256" key="3">
    <source>
        <dbReference type="ARBA" id="ARBA00012668"/>
    </source>
</evidence>
<dbReference type="GO" id="GO:0052851">
    <property type="term" value="F:ferric-chelate reductase (NADPH) activity"/>
    <property type="evidence" value="ECO:0007669"/>
    <property type="project" value="UniProtKB-EC"/>
</dbReference>
<dbReference type="Proteomes" id="UP001222932">
    <property type="component" value="Unassembled WGS sequence"/>
</dbReference>
<dbReference type="SUPFAM" id="SSF63380">
    <property type="entry name" value="Riboflavin synthase domain-like"/>
    <property type="match status" value="1"/>
</dbReference>
<feature type="transmembrane region" description="Helical" evidence="15">
    <location>
        <begin position="206"/>
        <end position="228"/>
    </location>
</feature>